<protein>
    <submittedName>
        <fullName evidence="1">Uncharacterized protein</fullName>
    </submittedName>
</protein>
<accession>A0A7K3NLE8</accession>
<dbReference type="EMBL" id="JAAGRQ010000024">
    <property type="protein sequence ID" value="NDY56673.1"/>
    <property type="molecule type" value="Genomic_DNA"/>
</dbReference>
<dbReference type="RefSeq" id="WP_163301725.1">
    <property type="nucleotide sequence ID" value="NZ_JAAGRQ010000024.1"/>
</dbReference>
<organism evidence="1 2">
    <name type="scientific">Desulfolutivibrio sulfodismutans</name>
    <dbReference type="NCBI Taxonomy" id="63561"/>
    <lineage>
        <taxon>Bacteria</taxon>
        <taxon>Pseudomonadati</taxon>
        <taxon>Thermodesulfobacteriota</taxon>
        <taxon>Desulfovibrionia</taxon>
        <taxon>Desulfovibrionales</taxon>
        <taxon>Desulfovibrionaceae</taxon>
        <taxon>Desulfolutivibrio</taxon>
    </lineage>
</organism>
<comment type="caution">
    <text evidence="1">The sequence shown here is derived from an EMBL/GenBank/DDBJ whole genome shotgun (WGS) entry which is preliminary data.</text>
</comment>
<proteinExistence type="predicted"/>
<name>A0A7K3NLE8_9BACT</name>
<keyword evidence="2" id="KW-1185">Reference proteome</keyword>
<dbReference type="Proteomes" id="UP000469724">
    <property type="component" value="Unassembled WGS sequence"/>
</dbReference>
<reference evidence="1 2" key="1">
    <citation type="submission" date="2020-02" db="EMBL/GenBank/DDBJ databases">
        <title>Comparative genomics of sulfur disproportionating microorganisms.</title>
        <authorList>
            <person name="Ward L.M."/>
            <person name="Bertran E."/>
            <person name="Johnston D.T."/>
        </authorList>
    </citation>
    <scope>NUCLEOTIDE SEQUENCE [LARGE SCALE GENOMIC DNA]</scope>
    <source>
        <strain evidence="1 2">DSM 3696</strain>
    </source>
</reference>
<evidence type="ECO:0000313" key="1">
    <source>
        <dbReference type="EMBL" id="NDY56673.1"/>
    </source>
</evidence>
<dbReference type="AlphaFoldDB" id="A0A7K3NLE8"/>
<sequence length="72" mass="8095">MVLSHFLETLGDVHRYYMRFEARSARVWILAECLGYALAICRALLAERGDCFLNLSASGETCRVVEPEGRAS</sequence>
<evidence type="ECO:0000313" key="2">
    <source>
        <dbReference type="Proteomes" id="UP000469724"/>
    </source>
</evidence>
<gene>
    <name evidence="1" type="ORF">G3N56_07940</name>
</gene>